<dbReference type="OrthoDB" id="6620093at2"/>
<dbReference type="InterPro" id="IPR050426">
    <property type="entry name" value="Glycosyltransferase_28"/>
</dbReference>
<name>A0A2A2WL88_9ACTN</name>
<evidence type="ECO:0000259" key="3">
    <source>
        <dbReference type="Pfam" id="PF06722"/>
    </source>
</evidence>
<dbReference type="AlphaFoldDB" id="A0A2A2WL88"/>
<dbReference type="GO" id="GO:0009247">
    <property type="term" value="P:glycolipid biosynthetic process"/>
    <property type="evidence" value="ECO:0007669"/>
    <property type="project" value="UniProtKB-ARBA"/>
</dbReference>
<dbReference type="GO" id="GO:0033072">
    <property type="term" value="P:vancomycin biosynthetic process"/>
    <property type="evidence" value="ECO:0007669"/>
    <property type="project" value="UniProtKB-ARBA"/>
</dbReference>
<dbReference type="PANTHER" id="PTHR48050:SF13">
    <property type="entry name" value="STEROL 3-BETA-GLUCOSYLTRANSFERASE UGT80A2"/>
    <property type="match status" value="1"/>
</dbReference>
<keyword evidence="4" id="KW-0808">Transferase</keyword>
<dbReference type="Pfam" id="PF06722">
    <property type="entry name" value="EryCIII-like_C"/>
    <property type="match status" value="1"/>
</dbReference>
<evidence type="ECO:0000313" key="5">
    <source>
        <dbReference type="Proteomes" id="UP000218810"/>
    </source>
</evidence>
<evidence type="ECO:0000313" key="4">
    <source>
        <dbReference type="EMBL" id="PAY21960.1"/>
    </source>
</evidence>
<comment type="caution">
    <text evidence="4">The sequence shown here is derived from an EMBL/GenBank/DDBJ whole genome shotgun (WGS) entry which is preliminary data.</text>
</comment>
<feature type="domain" description="Glycosyltransferase family 28 N-terminal" evidence="2">
    <location>
        <begin position="44"/>
        <end position="127"/>
    </location>
</feature>
<dbReference type="FunFam" id="3.40.50.2000:FF:000072">
    <property type="entry name" value="Glycosyl transferase"/>
    <property type="match status" value="1"/>
</dbReference>
<organism evidence="4 5">
    <name type="scientific">Dietzia natronolimnaea</name>
    <dbReference type="NCBI Taxonomy" id="161920"/>
    <lineage>
        <taxon>Bacteria</taxon>
        <taxon>Bacillati</taxon>
        <taxon>Actinomycetota</taxon>
        <taxon>Actinomycetes</taxon>
        <taxon>Mycobacteriales</taxon>
        <taxon>Dietziaceae</taxon>
        <taxon>Dietzia</taxon>
    </lineage>
</organism>
<evidence type="ECO:0000256" key="1">
    <source>
        <dbReference type="SAM" id="MobiDB-lite"/>
    </source>
</evidence>
<dbReference type="GO" id="GO:0016020">
    <property type="term" value="C:membrane"/>
    <property type="evidence" value="ECO:0007669"/>
    <property type="project" value="GOC"/>
</dbReference>
<sequence>MAFPNFSCSDTLLKSSRIDAAETACEGETVTTRGLIVVCATPMGGHVGPLTAVGAHLVSQGWRVVMVTGSRFAHQVTAAGLEHVALSGVADFDEKDPSTFTPHLDRYRGLRLSRYQVEQTFIQPITAQAATLDTVVSEQPVSAILTDGTFAGTLPLLSRDRASRPPVIGLGVMPLAQTSCDVAPTNSGMPYMAGPLGRLRNRLAHRAVRHVLFRATQRLAHDRIEEAGGRLTGFVLDFSAQCDRFLQLGPAEFEYARRDLAPNTAFAGPVVARRSRPVPPPPWWTEMLADPRPVIHVTQGTLDNHDFTQLVGPALEALADSPVQIVVTTGGAPTHELARIAPVNARIAEYLDYEELLPRTALMVTNGGFGGVMTALRHGVPLVVAPGGEDKPEVAARVGHFRVGINLRTRRPSPQALRDAVDAVLADATFVDSASAMRDAIATYDPFAVIDTELRHLIRQHPTDPPAHAMSTPDTDAPDTDSPHTEENPT</sequence>
<dbReference type="InterPro" id="IPR002213">
    <property type="entry name" value="UDP_glucos_trans"/>
</dbReference>
<proteinExistence type="predicted"/>
<dbReference type="GO" id="GO:0005975">
    <property type="term" value="P:carbohydrate metabolic process"/>
    <property type="evidence" value="ECO:0007669"/>
    <property type="project" value="InterPro"/>
</dbReference>
<feature type="compositionally biased region" description="Basic and acidic residues" evidence="1">
    <location>
        <begin position="481"/>
        <end position="490"/>
    </location>
</feature>
<feature type="domain" description="Erythromycin biosynthesis protein CIII-like C-terminal" evidence="3">
    <location>
        <begin position="315"/>
        <end position="443"/>
    </location>
</feature>
<evidence type="ECO:0000259" key="2">
    <source>
        <dbReference type="Pfam" id="PF03033"/>
    </source>
</evidence>
<feature type="region of interest" description="Disordered" evidence="1">
    <location>
        <begin position="462"/>
        <end position="490"/>
    </location>
</feature>
<accession>A0A2A2WL88</accession>
<dbReference type="PANTHER" id="PTHR48050">
    <property type="entry name" value="STEROL 3-BETA-GLUCOSYLTRANSFERASE"/>
    <property type="match status" value="1"/>
</dbReference>
<gene>
    <name evidence="4" type="ORF">CEY15_16105</name>
</gene>
<dbReference type="Proteomes" id="UP000218810">
    <property type="component" value="Unassembled WGS sequence"/>
</dbReference>
<dbReference type="EMBL" id="NTGA01000034">
    <property type="protein sequence ID" value="PAY21960.1"/>
    <property type="molecule type" value="Genomic_DNA"/>
</dbReference>
<reference evidence="5" key="1">
    <citation type="submission" date="2017-09" db="EMBL/GenBank/DDBJ databases">
        <authorList>
            <person name="Zhang Y."/>
            <person name="Huang X."/>
            <person name="Liu J."/>
            <person name="Lu L."/>
            <person name="Peng K."/>
        </authorList>
    </citation>
    <scope>NUCLEOTIDE SEQUENCE [LARGE SCALE GENOMIC DNA]</scope>
    <source>
        <strain evidence="5">S-XJ-1</strain>
    </source>
</reference>
<protein>
    <submittedName>
        <fullName evidence="4">Glycosyl transferase</fullName>
    </submittedName>
</protein>
<keyword evidence="5" id="KW-1185">Reference proteome</keyword>
<dbReference type="InterPro" id="IPR010610">
    <property type="entry name" value="EryCIII-like_C"/>
</dbReference>
<dbReference type="CDD" id="cd03784">
    <property type="entry name" value="GT1_Gtf-like"/>
    <property type="match status" value="1"/>
</dbReference>
<dbReference type="SUPFAM" id="SSF53756">
    <property type="entry name" value="UDP-Glycosyltransferase/glycogen phosphorylase"/>
    <property type="match status" value="1"/>
</dbReference>
<dbReference type="InterPro" id="IPR004276">
    <property type="entry name" value="GlycoTrans_28_N"/>
</dbReference>
<dbReference type="Gene3D" id="3.40.50.2000">
    <property type="entry name" value="Glycogen Phosphorylase B"/>
    <property type="match status" value="2"/>
</dbReference>
<dbReference type="GO" id="GO:0016758">
    <property type="term" value="F:hexosyltransferase activity"/>
    <property type="evidence" value="ECO:0007669"/>
    <property type="project" value="InterPro"/>
</dbReference>
<dbReference type="Pfam" id="PF03033">
    <property type="entry name" value="Glyco_transf_28"/>
    <property type="match status" value="1"/>
</dbReference>
<dbReference type="GO" id="GO:0008194">
    <property type="term" value="F:UDP-glycosyltransferase activity"/>
    <property type="evidence" value="ECO:0007669"/>
    <property type="project" value="InterPro"/>
</dbReference>